<organism evidence="1 2">
    <name type="scientific">Erythrobacter westpacificensis</name>
    <dbReference type="NCBI Taxonomy" id="1055231"/>
    <lineage>
        <taxon>Bacteria</taxon>
        <taxon>Pseudomonadati</taxon>
        <taxon>Pseudomonadota</taxon>
        <taxon>Alphaproteobacteria</taxon>
        <taxon>Sphingomonadales</taxon>
        <taxon>Erythrobacteraceae</taxon>
        <taxon>Erythrobacter/Porphyrobacter group</taxon>
        <taxon>Erythrobacter</taxon>
    </lineage>
</organism>
<keyword evidence="2" id="KW-1185">Reference proteome</keyword>
<comment type="caution">
    <text evidence="1">The sequence shown here is derived from an EMBL/GenBank/DDBJ whole genome shotgun (WGS) entry which is preliminary data.</text>
</comment>
<dbReference type="PROSITE" id="PS51257">
    <property type="entry name" value="PROKAR_LIPOPROTEIN"/>
    <property type="match status" value="1"/>
</dbReference>
<dbReference type="Proteomes" id="UP001500518">
    <property type="component" value="Unassembled WGS sequence"/>
</dbReference>
<evidence type="ECO:0000313" key="2">
    <source>
        <dbReference type="Proteomes" id="UP001500518"/>
    </source>
</evidence>
<protein>
    <submittedName>
        <fullName evidence="1">Uncharacterized protein</fullName>
    </submittedName>
</protein>
<name>A0ABP9JX86_9SPHN</name>
<dbReference type="EMBL" id="BAABHV010000001">
    <property type="protein sequence ID" value="GAA5046787.1"/>
    <property type="molecule type" value="Genomic_DNA"/>
</dbReference>
<proteinExistence type="predicted"/>
<gene>
    <name evidence="1" type="ORF">GCM10023208_02470</name>
</gene>
<reference evidence="2" key="1">
    <citation type="journal article" date="2019" name="Int. J. Syst. Evol. Microbiol.">
        <title>The Global Catalogue of Microorganisms (GCM) 10K type strain sequencing project: providing services to taxonomists for standard genome sequencing and annotation.</title>
        <authorList>
            <consortium name="The Broad Institute Genomics Platform"/>
            <consortium name="The Broad Institute Genome Sequencing Center for Infectious Disease"/>
            <person name="Wu L."/>
            <person name="Ma J."/>
        </authorList>
    </citation>
    <scope>NUCLEOTIDE SEQUENCE [LARGE SCALE GENOMIC DNA]</scope>
    <source>
        <strain evidence="2">JCM 18014</strain>
    </source>
</reference>
<sequence>MRAKASFTVNSFCACAAGVTMLRTAQAFRLAGGIKRCLRAIGPGQSPQRGLEFRPVRVEVAGENAAFAFHHHRPCFRDGSGDEGDAGIGVILRHVAHPFGPGAGLAEAATGTDQPQPPAIGRRHLLAPSPQGPVVFQQVAFCRVQFVEEIIAFRVFRLGERFAALNFLHWLQLR</sequence>
<accession>A0ABP9JX86</accession>
<evidence type="ECO:0000313" key="1">
    <source>
        <dbReference type="EMBL" id="GAA5046787.1"/>
    </source>
</evidence>